<dbReference type="InterPro" id="IPR050107">
    <property type="entry name" value="ABC_carbohydrate_import_ATPase"/>
</dbReference>
<sequence length="512" mass="55625">MDPVIDVLEMRNITKRFPGVLACDDVTLDVRSGEVLALLGENGAGKTTLMNVLYGLYRPDEGSVFVDGEEVSISDPSSAFALGIGMVHQHFMLVPNLTVLENVALGLCDGMGLRLDLESVRSRIEDVESRHDLPVQVDSPVWQLSVGEQQRVELVKILCLGAKLLILDEPTAALTPQETEDLMALLRNMVSRGCSVVFISHKLNEVKAVSDRVAVLRSGKLVWEGSSSVLSTAELAEKMAGRTVSMPVSEAVPVSGKIALRIDDVVAKGDRGTAALRGLSLDLHAGEIVGIAGVSGNGQRELAEVLNGLRPIEKGDITLGDETIVGLSPQKIIDMGMGYIPEDRLNEGIIQSFSVRENLILKDYFRPPMARGGFMDKNASARRARELIEEFDVRTPDMETPCSFLSGGNIQKVILARELSRRPSVLVAAYPIRGLDLGAAEFVHRRLLQAREEGAAVMLISEELDEIMDLSDRIAVIYEGKILEVLDRKDATREALGLLMAGVPREEARSNG</sequence>
<dbReference type="InterPro" id="IPR017871">
    <property type="entry name" value="ABC_transporter-like_CS"/>
</dbReference>
<evidence type="ECO:0000313" key="4">
    <source>
        <dbReference type="EMBL" id="MCF4142886.1"/>
    </source>
</evidence>
<dbReference type="PANTHER" id="PTHR43790">
    <property type="entry name" value="CARBOHYDRATE TRANSPORT ATP-BINDING PROTEIN MG119-RELATED"/>
    <property type="match status" value="1"/>
</dbReference>
<keyword evidence="2 4" id="KW-0067">ATP-binding</keyword>
<dbReference type="Proteomes" id="UP001200430">
    <property type="component" value="Unassembled WGS sequence"/>
</dbReference>
<dbReference type="Pfam" id="PF00005">
    <property type="entry name" value="ABC_tran"/>
    <property type="match status" value="2"/>
</dbReference>
<dbReference type="InterPro" id="IPR003439">
    <property type="entry name" value="ABC_transporter-like_ATP-bd"/>
</dbReference>
<evidence type="ECO:0000256" key="1">
    <source>
        <dbReference type="ARBA" id="ARBA00022741"/>
    </source>
</evidence>
<evidence type="ECO:0000256" key="2">
    <source>
        <dbReference type="ARBA" id="ARBA00022840"/>
    </source>
</evidence>
<dbReference type="InterPro" id="IPR027417">
    <property type="entry name" value="P-loop_NTPase"/>
</dbReference>
<dbReference type="CDD" id="cd03216">
    <property type="entry name" value="ABC_Carb_Monos_I"/>
    <property type="match status" value="1"/>
</dbReference>
<protein>
    <submittedName>
        <fullName evidence="4">ABC transporter ATP-binding protein</fullName>
    </submittedName>
</protein>
<reference evidence="4 5" key="1">
    <citation type="submission" date="2022-01" db="EMBL/GenBank/DDBJ databases">
        <title>Dethiosulfovibrio faecalis sp. nov., a novel proteolytic, non-sulfur-reducing bacterium isolated from a marine aquaculture solid waste bioreactor.</title>
        <authorList>
            <person name="Grabowski S."/>
            <person name="Apolinario E."/>
            <person name="Schneider N."/>
            <person name="Marshall C.W."/>
            <person name="Sowers K.R."/>
        </authorList>
    </citation>
    <scope>NUCLEOTIDE SEQUENCE [LARGE SCALE GENOMIC DNA]</scope>
    <source>
        <strain evidence="4 5">DSM 12537</strain>
    </source>
</reference>
<proteinExistence type="predicted"/>
<dbReference type="RefSeq" id="WP_236099602.1">
    <property type="nucleotide sequence ID" value="NZ_JAKGUD010000008.1"/>
</dbReference>
<dbReference type="GO" id="GO:0005524">
    <property type="term" value="F:ATP binding"/>
    <property type="evidence" value="ECO:0007669"/>
    <property type="project" value="UniProtKB-KW"/>
</dbReference>
<dbReference type="PANTHER" id="PTHR43790:SF4">
    <property type="entry name" value="GUANOSINE IMPORT ATP-BINDING PROTEIN NUPO"/>
    <property type="match status" value="1"/>
</dbReference>
<dbReference type="PROSITE" id="PS00211">
    <property type="entry name" value="ABC_TRANSPORTER_1"/>
    <property type="match status" value="2"/>
</dbReference>
<dbReference type="EMBL" id="JAKGUD010000008">
    <property type="protein sequence ID" value="MCF4142886.1"/>
    <property type="molecule type" value="Genomic_DNA"/>
</dbReference>
<dbReference type="InterPro" id="IPR003593">
    <property type="entry name" value="AAA+_ATPase"/>
</dbReference>
<evidence type="ECO:0000259" key="3">
    <source>
        <dbReference type="PROSITE" id="PS50893"/>
    </source>
</evidence>
<dbReference type="SUPFAM" id="SSF52540">
    <property type="entry name" value="P-loop containing nucleoside triphosphate hydrolases"/>
    <property type="match status" value="2"/>
</dbReference>
<keyword evidence="1" id="KW-0547">Nucleotide-binding</keyword>
<comment type="caution">
    <text evidence="4">The sequence shown here is derived from an EMBL/GenBank/DDBJ whole genome shotgun (WGS) entry which is preliminary data.</text>
</comment>
<feature type="domain" description="ABC transporter" evidence="3">
    <location>
        <begin position="8"/>
        <end position="243"/>
    </location>
</feature>
<organism evidence="4 5">
    <name type="scientific">Dethiosulfovibrio marinus</name>
    <dbReference type="NCBI Taxonomy" id="133532"/>
    <lineage>
        <taxon>Bacteria</taxon>
        <taxon>Thermotogati</taxon>
        <taxon>Synergistota</taxon>
        <taxon>Synergistia</taxon>
        <taxon>Synergistales</taxon>
        <taxon>Dethiosulfovibrionaceae</taxon>
        <taxon>Dethiosulfovibrio</taxon>
    </lineage>
</organism>
<dbReference type="SMART" id="SM00382">
    <property type="entry name" value="AAA"/>
    <property type="match status" value="1"/>
</dbReference>
<dbReference type="CDD" id="cd03215">
    <property type="entry name" value="ABC_Carb_Monos_II"/>
    <property type="match status" value="1"/>
</dbReference>
<keyword evidence="5" id="KW-1185">Reference proteome</keyword>
<dbReference type="Gene3D" id="3.40.50.300">
    <property type="entry name" value="P-loop containing nucleotide triphosphate hydrolases"/>
    <property type="match status" value="2"/>
</dbReference>
<dbReference type="PROSITE" id="PS50893">
    <property type="entry name" value="ABC_TRANSPORTER_2"/>
    <property type="match status" value="2"/>
</dbReference>
<accession>A0ABS9EQU5</accession>
<name>A0ABS9EQU5_9BACT</name>
<feature type="domain" description="ABC transporter" evidence="3">
    <location>
        <begin position="260"/>
        <end position="504"/>
    </location>
</feature>
<evidence type="ECO:0000313" key="5">
    <source>
        <dbReference type="Proteomes" id="UP001200430"/>
    </source>
</evidence>
<gene>
    <name evidence="4" type="ORF">L2W38_08645</name>
</gene>